<organism evidence="1 2">
    <name type="scientific">Candidatus Portnoybacteria bacterium RBG_13_40_8</name>
    <dbReference type="NCBI Taxonomy" id="1801990"/>
    <lineage>
        <taxon>Bacteria</taxon>
        <taxon>Candidatus Portnoyibacteriota</taxon>
    </lineage>
</organism>
<name>A0A1G2F2N7_9BACT</name>
<protein>
    <submittedName>
        <fullName evidence="1">Uncharacterized protein</fullName>
    </submittedName>
</protein>
<sequence>MTKIDLRKISDKRTLQFGILKRFMSDEDIKRLMEGYAVNSRRGLYENRQVGLGEPLNALERSVLKRYLFEEEKSIREICLEVGVRSQWGFISKCGRAALKIVYQNRDKVDLEELLK</sequence>
<evidence type="ECO:0000313" key="2">
    <source>
        <dbReference type="Proteomes" id="UP000177810"/>
    </source>
</evidence>
<dbReference type="STRING" id="1801990.A2V69_01115"/>
<proteinExistence type="predicted"/>
<dbReference type="Proteomes" id="UP000177810">
    <property type="component" value="Unassembled WGS sequence"/>
</dbReference>
<reference evidence="1 2" key="1">
    <citation type="journal article" date="2016" name="Nat. Commun.">
        <title>Thousands of microbial genomes shed light on interconnected biogeochemical processes in an aquifer system.</title>
        <authorList>
            <person name="Anantharaman K."/>
            <person name="Brown C.T."/>
            <person name="Hug L.A."/>
            <person name="Sharon I."/>
            <person name="Castelle C.J."/>
            <person name="Probst A.J."/>
            <person name="Thomas B.C."/>
            <person name="Singh A."/>
            <person name="Wilkins M.J."/>
            <person name="Karaoz U."/>
            <person name="Brodie E.L."/>
            <person name="Williams K.H."/>
            <person name="Hubbard S.S."/>
            <person name="Banfield J.F."/>
        </authorList>
    </citation>
    <scope>NUCLEOTIDE SEQUENCE [LARGE SCALE GENOMIC DNA]</scope>
</reference>
<accession>A0A1G2F2N7</accession>
<evidence type="ECO:0000313" key="1">
    <source>
        <dbReference type="EMBL" id="OGZ32289.1"/>
    </source>
</evidence>
<comment type="caution">
    <text evidence="1">The sequence shown here is derived from an EMBL/GenBank/DDBJ whole genome shotgun (WGS) entry which is preliminary data.</text>
</comment>
<dbReference type="EMBL" id="MHMT01000021">
    <property type="protein sequence ID" value="OGZ32289.1"/>
    <property type="molecule type" value="Genomic_DNA"/>
</dbReference>
<dbReference type="AlphaFoldDB" id="A0A1G2F2N7"/>
<gene>
    <name evidence="1" type="ORF">A2V69_01115</name>
</gene>